<accession>A0A4C1T9B0</accession>
<name>A0A4C1T9B0_EUMVA</name>
<dbReference type="AlphaFoldDB" id="A0A4C1T9B0"/>
<evidence type="ECO:0000313" key="2">
    <source>
        <dbReference type="EMBL" id="GBP10007.1"/>
    </source>
</evidence>
<reference evidence="2 3" key="1">
    <citation type="journal article" date="2019" name="Commun. Biol.">
        <title>The bagworm genome reveals a unique fibroin gene that provides high tensile strength.</title>
        <authorList>
            <person name="Kono N."/>
            <person name="Nakamura H."/>
            <person name="Ohtoshi R."/>
            <person name="Tomita M."/>
            <person name="Numata K."/>
            <person name="Arakawa K."/>
        </authorList>
    </citation>
    <scope>NUCLEOTIDE SEQUENCE [LARGE SCALE GENOMIC DNA]</scope>
</reference>
<sequence>MADAVFGRARAAGRNRQPTRKGRDQARPLASPENIFHDSASTKNTDVRVISDEESAFSLRSKKCESNRGSWWSFLQTSILKLRNISVGADLDLVDKLAPTKFALNNRTTILYSAD</sequence>
<gene>
    <name evidence="2" type="ORF">EVAR_92526_1</name>
</gene>
<organism evidence="2 3">
    <name type="scientific">Eumeta variegata</name>
    <name type="common">Bagworm moth</name>
    <name type="synonym">Eumeta japonica</name>
    <dbReference type="NCBI Taxonomy" id="151549"/>
    <lineage>
        <taxon>Eukaryota</taxon>
        <taxon>Metazoa</taxon>
        <taxon>Ecdysozoa</taxon>
        <taxon>Arthropoda</taxon>
        <taxon>Hexapoda</taxon>
        <taxon>Insecta</taxon>
        <taxon>Pterygota</taxon>
        <taxon>Neoptera</taxon>
        <taxon>Endopterygota</taxon>
        <taxon>Lepidoptera</taxon>
        <taxon>Glossata</taxon>
        <taxon>Ditrysia</taxon>
        <taxon>Tineoidea</taxon>
        <taxon>Psychidae</taxon>
        <taxon>Oiketicinae</taxon>
        <taxon>Eumeta</taxon>
    </lineage>
</organism>
<evidence type="ECO:0000256" key="1">
    <source>
        <dbReference type="SAM" id="MobiDB-lite"/>
    </source>
</evidence>
<evidence type="ECO:0000313" key="3">
    <source>
        <dbReference type="Proteomes" id="UP000299102"/>
    </source>
</evidence>
<feature type="compositionally biased region" description="Basic residues" evidence="1">
    <location>
        <begin position="11"/>
        <end position="20"/>
    </location>
</feature>
<comment type="caution">
    <text evidence="2">The sequence shown here is derived from an EMBL/GenBank/DDBJ whole genome shotgun (WGS) entry which is preliminary data.</text>
</comment>
<feature type="region of interest" description="Disordered" evidence="1">
    <location>
        <begin position="1"/>
        <end position="42"/>
    </location>
</feature>
<keyword evidence="3" id="KW-1185">Reference proteome</keyword>
<proteinExistence type="predicted"/>
<dbReference type="Proteomes" id="UP000299102">
    <property type="component" value="Unassembled WGS sequence"/>
</dbReference>
<dbReference type="EMBL" id="BGZK01000038">
    <property type="protein sequence ID" value="GBP10007.1"/>
    <property type="molecule type" value="Genomic_DNA"/>
</dbReference>
<protein>
    <submittedName>
        <fullName evidence="2">Uncharacterized protein</fullName>
    </submittedName>
</protein>